<dbReference type="SMART" id="SM00342">
    <property type="entry name" value="HTH_ARAC"/>
    <property type="match status" value="1"/>
</dbReference>
<dbReference type="RefSeq" id="WP_190931333.1">
    <property type="nucleotide sequence ID" value="NZ_JACXJA010000046.1"/>
</dbReference>
<dbReference type="InterPro" id="IPR020449">
    <property type="entry name" value="Tscrpt_reg_AraC-type_HTH"/>
</dbReference>
<dbReference type="PANTHER" id="PTHR43280">
    <property type="entry name" value="ARAC-FAMILY TRANSCRIPTIONAL REGULATOR"/>
    <property type="match status" value="1"/>
</dbReference>
<dbReference type="InterPro" id="IPR014710">
    <property type="entry name" value="RmlC-like_jellyroll"/>
</dbReference>
<dbReference type="Pfam" id="PF02311">
    <property type="entry name" value="AraC_binding"/>
    <property type="match status" value="1"/>
</dbReference>
<dbReference type="SUPFAM" id="SSF51215">
    <property type="entry name" value="Regulatory protein AraC"/>
    <property type="match status" value="1"/>
</dbReference>
<keyword evidence="2" id="KW-0238">DNA-binding</keyword>
<comment type="caution">
    <text evidence="5">The sequence shown here is derived from an EMBL/GenBank/DDBJ whole genome shotgun (WGS) entry which is preliminary data.</text>
</comment>
<protein>
    <submittedName>
        <fullName evidence="5">AraC family transcriptional regulator</fullName>
    </submittedName>
</protein>
<evidence type="ECO:0000313" key="5">
    <source>
        <dbReference type="EMBL" id="MBD2865711.1"/>
    </source>
</evidence>
<dbReference type="InterPro" id="IPR018062">
    <property type="entry name" value="HTH_AraC-typ_CS"/>
</dbReference>
<dbReference type="Gene3D" id="2.60.120.10">
    <property type="entry name" value="Jelly Rolls"/>
    <property type="match status" value="1"/>
</dbReference>
<evidence type="ECO:0000256" key="3">
    <source>
        <dbReference type="ARBA" id="ARBA00023163"/>
    </source>
</evidence>
<dbReference type="SUPFAM" id="SSF46689">
    <property type="entry name" value="Homeodomain-like"/>
    <property type="match status" value="2"/>
</dbReference>
<dbReference type="InterPro" id="IPR009057">
    <property type="entry name" value="Homeodomain-like_sf"/>
</dbReference>
<dbReference type="Gene3D" id="1.10.10.60">
    <property type="entry name" value="Homeodomain-like"/>
    <property type="match status" value="2"/>
</dbReference>
<dbReference type="PROSITE" id="PS00041">
    <property type="entry name" value="HTH_ARAC_FAMILY_1"/>
    <property type="match status" value="1"/>
</dbReference>
<dbReference type="Proteomes" id="UP000639396">
    <property type="component" value="Unassembled WGS sequence"/>
</dbReference>
<organism evidence="5 6">
    <name type="scientific">Paenibacillus oceani</name>
    <dbReference type="NCBI Taxonomy" id="2772510"/>
    <lineage>
        <taxon>Bacteria</taxon>
        <taxon>Bacillati</taxon>
        <taxon>Bacillota</taxon>
        <taxon>Bacilli</taxon>
        <taxon>Bacillales</taxon>
        <taxon>Paenibacillaceae</taxon>
        <taxon>Paenibacillus</taxon>
    </lineage>
</organism>
<dbReference type="InterPro" id="IPR018060">
    <property type="entry name" value="HTH_AraC"/>
</dbReference>
<evidence type="ECO:0000256" key="2">
    <source>
        <dbReference type="ARBA" id="ARBA00023125"/>
    </source>
</evidence>
<name>A0A927H1Z5_9BACL</name>
<evidence type="ECO:0000259" key="4">
    <source>
        <dbReference type="PROSITE" id="PS01124"/>
    </source>
</evidence>
<accession>A0A927H1Z5</accession>
<evidence type="ECO:0000313" key="6">
    <source>
        <dbReference type="Proteomes" id="UP000639396"/>
    </source>
</evidence>
<reference evidence="5" key="1">
    <citation type="submission" date="2020-09" db="EMBL/GenBank/DDBJ databases">
        <title>A novel bacterium of genus Paenibacillus, isolated from South China Sea.</title>
        <authorList>
            <person name="Huang H."/>
            <person name="Mo K."/>
            <person name="Hu Y."/>
        </authorList>
    </citation>
    <scope>NUCLEOTIDE SEQUENCE</scope>
    <source>
        <strain evidence="5">IB182363</strain>
    </source>
</reference>
<keyword evidence="6" id="KW-1185">Reference proteome</keyword>
<dbReference type="PANTHER" id="PTHR43280:SF30">
    <property type="entry name" value="MMSAB OPERON REGULATORY PROTEIN"/>
    <property type="match status" value="1"/>
</dbReference>
<sequence length="268" mass="31333">MPPVEKDFDFVVTDIRYVVHKQTEPAWKVEYANEDWYILALSTGGKAHYRIRGEQYLIKKGDVLFFPKNLWHSGESDVDDPWSYYSLIFKIVITDSAYQDKLMEIRPVVKNNLLFQSAPLFQALHNEWVEKRAGYLIKCRSQVMDILSMLIRESASEEDISPQVYIIDQIVHYMIANSQRFYSVDELSQLAKLSQSHFRLLFKKVTGMSIIQYQNKLKINIAMDLLVSGKSNVTEVALRLGFNDIYYFSRLFKKKTGQSPSEYVKRNK</sequence>
<keyword evidence="3" id="KW-0804">Transcription</keyword>
<dbReference type="AlphaFoldDB" id="A0A927H1Z5"/>
<dbReference type="InterPro" id="IPR003313">
    <property type="entry name" value="AraC-bd"/>
</dbReference>
<dbReference type="InterPro" id="IPR037923">
    <property type="entry name" value="HTH-like"/>
</dbReference>
<dbReference type="GO" id="GO:0043565">
    <property type="term" value="F:sequence-specific DNA binding"/>
    <property type="evidence" value="ECO:0007669"/>
    <property type="project" value="InterPro"/>
</dbReference>
<dbReference type="PROSITE" id="PS01124">
    <property type="entry name" value="HTH_ARAC_FAMILY_2"/>
    <property type="match status" value="1"/>
</dbReference>
<dbReference type="Pfam" id="PF12833">
    <property type="entry name" value="HTH_18"/>
    <property type="match status" value="1"/>
</dbReference>
<keyword evidence="1" id="KW-0805">Transcription regulation</keyword>
<evidence type="ECO:0000256" key="1">
    <source>
        <dbReference type="ARBA" id="ARBA00023015"/>
    </source>
</evidence>
<feature type="domain" description="HTH araC/xylS-type" evidence="4">
    <location>
        <begin position="168"/>
        <end position="266"/>
    </location>
</feature>
<dbReference type="PRINTS" id="PR00032">
    <property type="entry name" value="HTHARAC"/>
</dbReference>
<gene>
    <name evidence="5" type="ORF">IDH45_27390</name>
</gene>
<dbReference type="GO" id="GO:0003700">
    <property type="term" value="F:DNA-binding transcription factor activity"/>
    <property type="evidence" value="ECO:0007669"/>
    <property type="project" value="InterPro"/>
</dbReference>
<proteinExistence type="predicted"/>
<dbReference type="EMBL" id="JACXJA010000046">
    <property type="protein sequence ID" value="MBD2865711.1"/>
    <property type="molecule type" value="Genomic_DNA"/>
</dbReference>